<dbReference type="GO" id="GO:0016020">
    <property type="term" value="C:membrane"/>
    <property type="evidence" value="ECO:0007669"/>
    <property type="project" value="GOC"/>
</dbReference>
<dbReference type="RefSeq" id="WP_240713363.1">
    <property type="nucleotide sequence ID" value="NZ_JAKVTV010000002.1"/>
</dbReference>
<evidence type="ECO:0000313" key="4">
    <source>
        <dbReference type="Proteomes" id="UP001139226"/>
    </source>
</evidence>
<feature type="transmembrane region" description="Helical" evidence="1">
    <location>
        <begin position="61"/>
        <end position="78"/>
    </location>
</feature>
<feature type="transmembrane region" description="Helical" evidence="1">
    <location>
        <begin position="123"/>
        <end position="144"/>
    </location>
</feature>
<feature type="transmembrane region" description="Helical" evidence="1">
    <location>
        <begin position="34"/>
        <end position="55"/>
    </location>
</feature>
<name>A0A9X1V5H2_9FLAO</name>
<keyword evidence="1" id="KW-1133">Transmembrane helix</keyword>
<keyword evidence="1" id="KW-0472">Membrane</keyword>
<comment type="caution">
    <text evidence="3">The sequence shown here is derived from an EMBL/GenBank/DDBJ whole genome shotgun (WGS) entry which is preliminary data.</text>
</comment>
<reference evidence="3" key="1">
    <citation type="submission" date="2022-03" db="EMBL/GenBank/DDBJ databases">
        <title>Gramella crocea sp. nov., isolated from activated sludge of a seafood processing plant.</title>
        <authorList>
            <person name="Zhang X."/>
        </authorList>
    </citation>
    <scope>NUCLEOTIDE SEQUENCE</scope>
    <source>
        <strain evidence="3">YJ019</strain>
    </source>
</reference>
<dbReference type="InterPro" id="IPR011499">
    <property type="entry name" value="Lipid_A_biosynth_N"/>
</dbReference>
<feature type="transmembrane region" description="Helical" evidence="1">
    <location>
        <begin position="156"/>
        <end position="177"/>
    </location>
</feature>
<sequence>MSDWLVYALGFIAQLLFSGRMILQWLLSEKSKKIITPILFWHLSLLASFLLFVYGYLRDDFSIMLGQTLTYFIYIRNLQLQGEWTRFPKAFRIFLFIFPLLIVLYGFNNNEYDAASLFRNNLIPFWLLIMGSIGQLIFTLRFVYQWVYSEKKKVSSLPIGFWVLSLIGSGVILTYAIFRQDPVLLAGHGFGLIMYIRNIYIQKNETKG</sequence>
<dbReference type="EMBL" id="JAKVTV010000002">
    <property type="protein sequence ID" value="MCH4823199.1"/>
    <property type="molecule type" value="Genomic_DNA"/>
</dbReference>
<evidence type="ECO:0000313" key="3">
    <source>
        <dbReference type="EMBL" id="MCH4823199.1"/>
    </source>
</evidence>
<dbReference type="GO" id="GO:0009245">
    <property type="term" value="P:lipid A biosynthetic process"/>
    <property type="evidence" value="ECO:0007669"/>
    <property type="project" value="InterPro"/>
</dbReference>
<proteinExistence type="predicted"/>
<dbReference type="SMART" id="SM01259">
    <property type="entry name" value="LAB_N"/>
    <property type="match status" value="2"/>
</dbReference>
<evidence type="ECO:0000256" key="1">
    <source>
        <dbReference type="SAM" id="Phobius"/>
    </source>
</evidence>
<feature type="domain" description="Lipid A biosynthesis N-terminal" evidence="2">
    <location>
        <begin position="9"/>
        <end position="80"/>
    </location>
</feature>
<protein>
    <submittedName>
        <fullName evidence="3">Lipid-A-disaccharide synthase N-terminal domain-containing protein</fullName>
    </submittedName>
</protein>
<keyword evidence="1" id="KW-0812">Transmembrane</keyword>
<feature type="transmembrane region" description="Helical" evidence="1">
    <location>
        <begin position="6"/>
        <end position="27"/>
    </location>
</feature>
<gene>
    <name evidence="3" type="ORF">ML462_08425</name>
</gene>
<dbReference type="Proteomes" id="UP001139226">
    <property type="component" value="Unassembled WGS sequence"/>
</dbReference>
<evidence type="ECO:0000259" key="2">
    <source>
        <dbReference type="SMART" id="SM01259"/>
    </source>
</evidence>
<feature type="transmembrane region" description="Helical" evidence="1">
    <location>
        <begin position="183"/>
        <end position="200"/>
    </location>
</feature>
<dbReference type="Pfam" id="PF07578">
    <property type="entry name" value="LAB_N"/>
    <property type="match status" value="2"/>
</dbReference>
<organism evidence="3 4">
    <name type="scientific">Christiangramia lutea</name>
    <dbReference type="NCBI Taxonomy" id="1607951"/>
    <lineage>
        <taxon>Bacteria</taxon>
        <taxon>Pseudomonadati</taxon>
        <taxon>Bacteroidota</taxon>
        <taxon>Flavobacteriia</taxon>
        <taxon>Flavobacteriales</taxon>
        <taxon>Flavobacteriaceae</taxon>
        <taxon>Christiangramia</taxon>
    </lineage>
</organism>
<dbReference type="Gene3D" id="1.20.1280.290">
    <property type="match status" value="1"/>
</dbReference>
<feature type="domain" description="Lipid A biosynthesis N-terminal" evidence="2">
    <location>
        <begin position="130"/>
        <end position="201"/>
    </location>
</feature>
<dbReference type="AlphaFoldDB" id="A0A9X1V5H2"/>
<accession>A0A9X1V5H2</accession>
<dbReference type="GO" id="GO:0008915">
    <property type="term" value="F:lipid-A-disaccharide synthase activity"/>
    <property type="evidence" value="ECO:0007669"/>
    <property type="project" value="InterPro"/>
</dbReference>
<keyword evidence="4" id="KW-1185">Reference proteome</keyword>
<feature type="transmembrane region" description="Helical" evidence="1">
    <location>
        <begin position="90"/>
        <end position="108"/>
    </location>
</feature>